<feature type="region of interest" description="Disordered" evidence="1">
    <location>
        <begin position="1578"/>
        <end position="1750"/>
    </location>
</feature>
<proteinExistence type="predicted"/>
<accession>A0A7S3DK31</accession>
<feature type="domain" description="WW" evidence="2">
    <location>
        <begin position="528"/>
        <end position="561"/>
    </location>
</feature>
<dbReference type="SMART" id="SM00456">
    <property type="entry name" value="WW"/>
    <property type="match status" value="4"/>
</dbReference>
<dbReference type="Pfam" id="PF00612">
    <property type="entry name" value="IQ"/>
    <property type="match status" value="11"/>
</dbReference>
<evidence type="ECO:0000259" key="2">
    <source>
        <dbReference type="PROSITE" id="PS50020"/>
    </source>
</evidence>
<feature type="region of interest" description="Disordered" evidence="1">
    <location>
        <begin position="85"/>
        <end position="174"/>
    </location>
</feature>
<gene>
    <name evidence="3" type="ORF">PBIL07802_LOCUS21950</name>
</gene>
<evidence type="ECO:0000256" key="1">
    <source>
        <dbReference type="SAM" id="MobiDB-lite"/>
    </source>
</evidence>
<dbReference type="InterPro" id="IPR036020">
    <property type="entry name" value="WW_dom_sf"/>
</dbReference>
<feature type="domain" description="WW" evidence="2">
    <location>
        <begin position="205"/>
        <end position="238"/>
    </location>
</feature>
<organism evidence="3">
    <name type="scientific">Palpitomonas bilix</name>
    <dbReference type="NCBI Taxonomy" id="652834"/>
    <lineage>
        <taxon>Eukaryota</taxon>
        <taxon>Eukaryota incertae sedis</taxon>
    </lineage>
</organism>
<dbReference type="Gene3D" id="1.20.5.190">
    <property type="match status" value="5"/>
</dbReference>
<dbReference type="InterPro" id="IPR053233">
    <property type="entry name" value="ABRA-related"/>
</dbReference>
<dbReference type="Gene3D" id="3.30.1470.10">
    <property type="entry name" value="Photosystem I PsaD, reaction center subunit II"/>
    <property type="match status" value="4"/>
</dbReference>
<dbReference type="Pfam" id="PF00397">
    <property type="entry name" value="WW"/>
    <property type="match status" value="2"/>
</dbReference>
<dbReference type="InterPro" id="IPR000048">
    <property type="entry name" value="IQ_motif_EF-hand-BS"/>
</dbReference>
<dbReference type="CDD" id="cd00201">
    <property type="entry name" value="WW"/>
    <property type="match status" value="3"/>
</dbReference>
<feature type="compositionally biased region" description="Gly residues" evidence="1">
    <location>
        <begin position="1875"/>
        <end position="1888"/>
    </location>
</feature>
<feature type="compositionally biased region" description="Acidic residues" evidence="1">
    <location>
        <begin position="96"/>
        <end position="112"/>
    </location>
</feature>
<feature type="compositionally biased region" description="Basic and acidic residues" evidence="1">
    <location>
        <begin position="1732"/>
        <end position="1741"/>
    </location>
</feature>
<feature type="compositionally biased region" description="Low complexity" evidence="1">
    <location>
        <begin position="1848"/>
        <end position="1866"/>
    </location>
</feature>
<dbReference type="PANTHER" id="PTHR21715:SF0">
    <property type="entry name" value="RH04127P"/>
    <property type="match status" value="1"/>
</dbReference>
<dbReference type="Gene3D" id="4.10.270.10">
    <property type="entry name" value="Myosin, subunit A"/>
    <property type="match status" value="2"/>
</dbReference>
<feature type="region of interest" description="Disordered" evidence="1">
    <location>
        <begin position="1848"/>
        <end position="1867"/>
    </location>
</feature>
<feature type="region of interest" description="Disordered" evidence="1">
    <location>
        <begin position="1875"/>
        <end position="1905"/>
    </location>
</feature>
<dbReference type="PROSITE" id="PS50020">
    <property type="entry name" value="WW_DOMAIN_2"/>
    <property type="match status" value="4"/>
</dbReference>
<dbReference type="PROSITE" id="PS01159">
    <property type="entry name" value="WW_DOMAIN_1"/>
    <property type="match status" value="2"/>
</dbReference>
<dbReference type="PANTHER" id="PTHR21715">
    <property type="entry name" value="RH04127P"/>
    <property type="match status" value="1"/>
</dbReference>
<dbReference type="EMBL" id="HBIB01033808">
    <property type="protein sequence ID" value="CAE0259679.1"/>
    <property type="molecule type" value="Transcribed_RNA"/>
</dbReference>
<dbReference type="SUPFAM" id="SSF51045">
    <property type="entry name" value="WW domain"/>
    <property type="match status" value="4"/>
</dbReference>
<reference evidence="3" key="1">
    <citation type="submission" date="2021-01" db="EMBL/GenBank/DDBJ databases">
        <authorList>
            <person name="Corre E."/>
            <person name="Pelletier E."/>
            <person name="Niang G."/>
            <person name="Scheremetjew M."/>
            <person name="Finn R."/>
            <person name="Kale V."/>
            <person name="Holt S."/>
            <person name="Cochrane G."/>
            <person name="Meng A."/>
            <person name="Brown T."/>
            <person name="Cohen L."/>
        </authorList>
    </citation>
    <scope>NUCLEOTIDE SEQUENCE</scope>
    <source>
        <strain evidence="3">NIES-2562</strain>
    </source>
</reference>
<dbReference type="PROSITE" id="PS50096">
    <property type="entry name" value="IQ"/>
    <property type="match status" value="13"/>
</dbReference>
<dbReference type="InterPro" id="IPR001202">
    <property type="entry name" value="WW_dom"/>
</dbReference>
<protein>
    <recommendedName>
        <fullName evidence="2">WW domain-containing protein</fullName>
    </recommendedName>
</protein>
<dbReference type="SMART" id="SM00015">
    <property type="entry name" value="IQ"/>
    <property type="match status" value="22"/>
</dbReference>
<feature type="domain" description="WW" evidence="2">
    <location>
        <begin position="293"/>
        <end position="326"/>
    </location>
</feature>
<feature type="compositionally biased region" description="Gly residues" evidence="1">
    <location>
        <begin position="137"/>
        <end position="154"/>
    </location>
</feature>
<name>A0A7S3DK31_9EUKA</name>
<sequence>MELEEKAVIDEVISECRRCDPASSGVVTADEFLDIFNATDVVLKEKERWAFEQFIRSQVEGIEYELLVPRLMSAQDRSDLFRELFDDTTTEVYTEGGEETGEEGDEMEETDVERESIADDEPPARSPLQERREEVGSRGGHGGTAAGSRGGGSRPGSQKNRGKSRSPDGPVVAPQGALKAYARTIGLETQDYKHFLWLAKEGVDQALPEGWTKVTDPEGNTFYSDEATGEKRRIHPNVEYFRKLANVVRAYFSRPDAPKPSQSKDVVNCARDIGLEPAEDVEYFWIAEECLEAPLPENWFQYETSDGEKFYYNGDDESTTWAHPKVPEFTDLANSLKYYLAPEDAAKNKPIAKFAQKIKMLLPEHSQLLWIAEEALDVPSQGLYVKGQRKIPHKYYRDLYTAVKDNLSHNLAASKSIIEYARHISLDPASEFNLLWLAEEGLTAPLPDGWVEVKDDQGETFYYKETTRQSTWRHPADDYYEELAKALVKNLGKNPPASKDIVSTARNLGMEPLEDAKLLWIADECVRSPLPDGWVESYDPAGGTFYFHTKKNISSWTHPADEYYKEVYQRVKESDPADIDYYRFFYLFGKDEKVKEKLMTLQRVYRGYRARRLFKRLMKRNASAKLIQRTYKRYKFRVVLSMHKELVAAQKLVRNVRAFLPRWRFRKEVVRLQKGVRNWLFKKHRLEAIDLLERAGERFLFRLRRRKAASKIQQAFRKWNWRQQYRFLRAARVVTRNVRRYLFISRRTAAIVRIQRYAKDFLTRLRRRKAAALLEKMWMTRWRPRLKQWRAAAAIQRMARKWLSTRSAFHAALLLQKWSRPIISRLRRNHKAVTIQRWIRLQWWRKERRMAVRKIESAWKYKQERWLRKLRRGMDNFFYSVVQVQKHIRSFLSKCRVRDRCFELLVISIQRAVRKFLAARRVKHARENRVQIWAATALQRWVRGAVVRSRLYRMADRMLASHAVFFAATTIQTCWRGYAGRKAMMRRAFIIREAALHSTAVVIQSWWRAERERRYLRLLKLVRERPLAVRRIQQWWRRKRLRERMIEVAEGGFFDANYKYYLEYHYTCAEKIQAAWRGFATRSRLEISILGTDAAHVAATKLQSWWKAVRIATLLKPRLRARMHTRRRNDAATAIQSWYKGCLHRMVYSAANREFLIHTSAAAIQRCYRGWKGRERAGKRRMEKTMWDAATTIQAGWRGKKGRDLAGQKRREKEIQRRTNKRRTQVQVIQAHIRGWLQRQRFKVQRLRLHSAITIQRVYRGHAQRLRTEVLRAKRNVMRGTLLAEALCRAFAARKFYQEELVREKRKNNAVKIQSWLRQRFAFFEFSARRKAWRDSNVAVVQSIVKGYLARKYFSRLLSHRDRLLAAGVIQRNVRMWQQRKRYRRDILAPARLQRGIVSMQRVVRGGLGRIRAAVCREERDRVRAAVRIQAVVRGWRGRKRAGKRRFVMNARQAARKIEQSVIRYSAIKKGNAVIERVKMGMKKVIAAIKLQRFFRRLRIRSIGHGASMFAFQSFWARSVQLWWKAAKKRLELRRQKERRVQAAVERERERRKLIEVKTRQQVERAEKEAELELEREKRRKKLEPRPPQPSLTAKWKVASVEEEGGGEMGGEEGGGRPGPSRSAPFLVGRREVEEDRDVDGSGWESDRSRSGVGGAVHSPRPLPPSSPRKRFRPTASGSSPLPPSSADEIEEDIVMPSPLARSRLKLAPAPPSDAAPVDGSPRRSQRRPRRKGGDEAEEKRRKPRSLRAAEKLLDGWSGAKFSPKVRIKAAMVGGWVRPSEGYLGGSGALPGAVAMEGEGEVHGDPSPLSPLTMRGWEEAGEKEDGMSPARSKFASSVPIRKGADMFASSAVPSPSSPSLSASLSSKAGAMRKTYGGGMNGGGEGEAGYSGFLPPIATTPRASAR</sequence>
<feature type="compositionally biased region" description="Gly residues" evidence="1">
    <location>
        <begin position="1607"/>
        <end position="1618"/>
    </location>
</feature>
<evidence type="ECO:0000313" key="3">
    <source>
        <dbReference type="EMBL" id="CAE0259679.1"/>
    </source>
</evidence>
<feature type="domain" description="WW" evidence="2">
    <location>
        <begin position="444"/>
        <end position="477"/>
    </location>
</feature>